<evidence type="ECO:0000256" key="7">
    <source>
        <dbReference type="SAM" id="Phobius"/>
    </source>
</evidence>
<comment type="subcellular location">
    <subcellularLocation>
        <location evidence="1">Membrane</location>
        <topology evidence="1">Multi-pass membrane protein</topology>
    </subcellularLocation>
</comment>
<feature type="transmembrane region" description="Helical" evidence="7">
    <location>
        <begin position="136"/>
        <end position="158"/>
    </location>
</feature>
<dbReference type="Pfam" id="PF07690">
    <property type="entry name" value="MFS_1"/>
    <property type="match status" value="1"/>
</dbReference>
<dbReference type="SUPFAM" id="SSF103473">
    <property type="entry name" value="MFS general substrate transporter"/>
    <property type="match status" value="1"/>
</dbReference>
<evidence type="ECO:0000256" key="4">
    <source>
        <dbReference type="ARBA" id="ARBA00022989"/>
    </source>
</evidence>
<evidence type="ECO:0000259" key="8">
    <source>
        <dbReference type="PROSITE" id="PS50850"/>
    </source>
</evidence>
<dbReference type="InterPro" id="IPR036259">
    <property type="entry name" value="MFS_trans_sf"/>
</dbReference>
<gene>
    <name evidence="9" type="ORF">VFPFJ_08397</name>
</gene>
<dbReference type="OMA" id="TYALQFI"/>
<organism evidence="9 10">
    <name type="scientific">Purpureocillium lilacinum</name>
    <name type="common">Paecilomyces lilacinus</name>
    <dbReference type="NCBI Taxonomy" id="33203"/>
    <lineage>
        <taxon>Eukaryota</taxon>
        <taxon>Fungi</taxon>
        <taxon>Dikarya</taxon>
        <taxon>Ascomycota</taxon>
        <taxon>Pezizomycotina</taxon>
        <taxon>Sordariomycetes</taxon>
        <taxon>Hypocreomycetidae</taxon>
        <taxon>Hypocreales</taxon>
        <taxon>Ophiocordycipitaceae</taxon>
        <taxon>Purpureocillium</taxon>
    </lineage>
</organism>
<feature type="transmembrane region" description="Helical" evidence="7">
    <location>
        <begin position="196"/>
        <end position="215"/>
    </location>
</feature>
<evidence type="ECO:0000256" key="5">
    <source>
        <dbReference type="ARBA" id="ARBA00023136"/>
    </source>
</evidence>
<dbReference type="AlphaFoldDB" id="A0A179GXG9"/>
<feature type="transmembrane region" description="Helical" evidence="7">
    <location>
        <begin position="416"/>
        <end position="436"/>
    </location>
</feature>
<keyword evidence="2" id="KW-0813">Transport</keyword>
<evidence type="ECO:0000256" key="3">
    <source>
        <dbReference type="ARBA" id="ARBA00022692"/>
    </source>
</evidence>
<feature type="transmembrane region" description="Helical" evidence="7">
    <location>
        <begin position="360"/>
        <end position="377"/>
    </location>
</feature>
<dbReference type="InterPro" id="IPR020846">
    <property type="entry name" value="MFS_dom"/>
</dbReference>
<dbReference type="EMBL" id="LSBI01000008">
    <property type="protein sequence ID" value="OAQ82594.1"/>
    <property type="molecule type" value="Genomic_DNA"/>
</dbReference>
<comment type="similarity">
    <text evidence="6">Belongs to the major facilitator superfamily. Allantoate permease family.</text>
</comment>
<feature type="transmembrane region" description="Helical" evidence="7">
    <location>
        <begin position="295"/>
        <end position="319"/>
    </location>
</feature>
<reference evidence="9 10" key="1">
    <citation type="submission" date="2016-02" db="EMBL/GenBank/DDBJ databases">
        <title>Biosynthesis of antibiotic leucinostatins and their inhibition on Phytophthora in bio-control Purpureocillium lilacinum.</title>
        <authorList>
            <person name="Wang G."/>
            <person name="Liu Z."/>
            <person name="Lin R."/>
            <person name="Li E."/>
            <person name="Mao Z."/>
            <person name="Ling J."/>
            <person name="Yin W."/>
            <person name="Xie B."/>
        </authorList>
    </citation>
    <scope>NUCLEOTIDE SEQUENCE [LARGE SCALE GENOMIC DNA]</scope>
    <source>
        <strain evidence="9">PLFJ-1</strain>
    </source>
</reference>
<dbReference type="GO" id="GO:0022857">
    <property type="term" value="F:transmembrane transporter activity"/>
    <property type="evidence" value="ECO:0007669"/>
    <property type="project" value="InterPro"/>
</dbReference>
<keyword evidence="4 7" id="KW-1133">Transmembrane helix</keyword>
<dbReference type="GO" id="GO:0016020">
    <property type="term" value="C:membrane"/>
    <property type="evidence" value="ECO:0007669"/>
    <property type="project" value="UniProtKB-SubCell"/>
</dbReference>
<keyword evidence="3 7" id="KW-0812">Transmembrane</keyword>
<feature type="domain" description="Major facilitator superfamily (MFS) profile" evidence="8">
    <location>
        <begin position="68"/>
        <end position="474"/>
    </location>
</feature>
<evidence type="ECO:0000256" key="6">
    <source>
        <dbReference type="ARBA" id="ARBA00037968"/>
    </source>
</evidence>
<feature type="transmembrane region" description="Helical" evidence="7">
    <location>
        <begin position="227"/>
        <end position="248"/>
    </location>
</feature>
<name>A0A179GXG9_PURLI</name>
<feature type="transmembrane region" description="Helical" evidence="7">
    <location>
        <begin position="383"/>
        <end position="404"/>
    </location>
</feature>
<dbReference type="Gene3D" id="1.20.1250.20">
    <property type="entry name" value="MFS general substrate transporter like domains"/>
    <property type="match status" value="1"/>
</dbReference>
<evidence type="ECO:0000256" key="1">
    <source>
        <dbReference type="ARBA" id="ARBA00004141"/>
    </source>
</evidence>
<protein>
    <submittedName>
        <fullName evidence="9">Allantoate permease</fullName>
    </submittedName>
</protein>
<evidence type="ECO:0000256" key="2">
    <source>
        <dbReference type="ARBA" id="ARBA00022448"/>
    </source>
</evidence>
<comment type="caution">
    <text evidence="9">The sequence shown here is derived from an EMBL/GenBank/DDBJ whole genome shotgun (WGS) entry which is preliminary data.</text>
</comment>
<dbReference type="PROSITE" id="PS50850">
    <property type="entry name" value="MFS"/>
    <property type="match status" value="1"/>
</dbReference>
<feature type="transmembrane region" description="Helical" evidence="7">
    <location>
        <begin position="331"/>
        <end position="351"/>
    </location>
</feature>
<feature type="transmembrane region" description="Helical" evidence="7">
    <location>
        <begin position="164"/>
        <end position="184"/>
    </location>
</feature>
<proteinExistence type="inferred from homology"/>
<dbReference type="Proteomes" id="UP000078340">
    <property type="component" value="Unassembled WGS sequence"/>
</dbReference>
<feature type="transmembrane region" description="Helical" evidence="7">
    <location>
        <begin position="448"/>
        <end position="469"/>
    </location>
</feature>
<sequence>MAPQAPSAGAGDAIELSVSRQASHTEHDEKSAARITDEAGDLAVQAIAAGEPDAAASKRVLRKIDAHILPFLCVTYALQFIDKTSLAYSSVYNIIRDTNLQGQQYSWASSIFYFGYLLAEYPGVALLQRVSVAKFLGANIVLWGGVLMSTAACSSFAGLASVRFILGMTEATISPGFVAVTGIWWSRQEQAGRSALWISFLGVGGCIGGLLAYGIGHIGGKLAPWQYIFLILGAVTVVWGIAFVIFVPDGPARASWLKDEDKIVAVQRVAANKTGTGRSRRFDASQIKEAATDPAVIVLGLISFVNAIGSGGLAFGPLIVQGFGFSPLNTILMQLPLSVVQTVAQLGSGVLSSKIRSSRLHVASVIIGACLINKLAIDNKWGRLVGVWLLGSYPVGFLVILGLLSSNIAGSTKRSVASGWVFVCYCVGQISGPQFFKSKEAPEYRSGIVAMLCAFCINLLLNQALRLLYVRENRRRDAGLAGLPDETIEALKRESELRGFEDVTDKKNQTMFRYVL</sequence>
<accession>A0A179GXG9</accession>
<dbReference type="PANTHER" id="PTHR43791:SF97">
    <property type="entry name" value="ALLANTOATE TRANSPORTER, PUTATIVE (AFU_ORTHOLOGUE AFUA_1G14700)-RELATED"/>
    <property type="match status" value="1"/>
</dbReference>
<dbReference type="FunFam" id="1.20.1250.20:FF:000064">
    <property type="entry name" value="MFS allantoate transporter"/>
    <property type="match status" value="1"/>
</dbReference>
<evidence type="ECO:0000313" key="10">
    <source>
        <dbReference type="Proteomes" id="UP000078340"/>
    </source>
</evidence>
<dbReference type="InterPro" id="IPR011701">
    <property type="entry name" value="MFS"/>
</dbReference>
<evidence type="ECO:0000313" key="9">
    <source>
        <dbReference type="EMBL" id="OAQ82594.1"/>
    </source>
</evidence>
<keyword evidence="5 7" id="KW-0472">Membrane</keyword>
<dbReference type="PANTHER" id="PTHR43791">
    <property type="entry name" value="PERMEASE-RELATED"/>
    <property type="match status" value="1"/>
</dbReference>